<sequence length="142" mass="16384">MNKLVLIFIVVLFACNSQTNNKLVDVIKVAINKDSTILLISGLDPFILKELEADSLSEKDWQQNVSVYPQVEEDLQDLQKPILGKYKLTNNVIIFEPLQRFQKGKNYVVEIYLQNPNTDVVQQLKPQNSPFKNQYIKKVISF</sequence>
<name>A0A4U1C5A7_9SPHI</name>
<protein>
    <submittedName>
        <fullName evidence="1">Uncharacterized protein</fullName>
    </submittedName>
</protein>
<dbReference type="EMBL" id="SWBP01000001">
    <property type="protein sequence ID" value="TKC00603.1"/>
    <property type="molecule type" value="Genomic_DNA"/>
</dbReference>
<organism evidence="1 2">
    <name type="scientific">Pedobacter cryophilus</name>
    <dbReference type="NCBI Taxonomy" id="2571271"/>
    <lineage>
        <taxon>Bacteria</taxon>
        <taxon>Pseudomonadati</taxon>
        <taxon>Bacteroidota</taxon>
        <taxon>Sphingobacteriia</taxon>
        <taxon>Sphingobacteriales</taxon>
        <taxon>Sphingobacteriaceae</taxon>
        <taxon>Pedobacter</taxon>
    </lineage>
</organism>
<evidence type="ECO:0000313" key="2">
    <source>
        <dbReference type="Proteomes" id="UP000308181"/>
    </source>
</evidence>
<dbReference type="AlphaFoldDB" id="A0A4U1C5A7"/>
<reference evidence="1 2" key="1">
    <citation type="submission" date="2019-04" db="EMBL/GenBank/DDBJ databases">
        <title>Pedobacter sp. AR-3-17 sp. nov., isolated from Arctic soil.</title>
        <authorList>
            <person name="Dahal R.H."/>
            <person name="Kim D.-U."/>
        </authorList>
    </citation>
    <scope>NUCLEOTIDE SEQUENCE [LARGE SCALE GENOMIC DNA]</scope>
    <source>
        <strain evidence="1 2">AR-3-17</strain>
    </source>
</reference>
<comment type="caution">
    <text evidence="1">The sequence shown here is derived from an EMBL/GenBank/DDBJ whole genome shotgun (WGS) entry which is preliminary data.</text>
</comment>
<evidence type="ECO:0000313" key="1">
    <source>
        <dbReference type="EMBL" id="TKC00603.1"/>
    </source>
</evidence>
<dbReference type="Proteomes" id="UP000308181">
    <property type="component" value="Unassembled WGS sequence"/>
</dbReference>
<dbReference type="OrthoDB" id="794736at2"/>
<proteinExistence type="predicted"/>
<dbReference type="PROSITE" id="PS51257">
    <property type="entry name" value="PROKAR_LIPOPROTEIN"/>
    <property type="match status" value="1"/>
</dbReference>
<gene>
    <name evidence="1" type="ORF">FA046_02685</name>
</gene>
<accession>A0A4U1C5A7</accession>
<keyword evidence="2" id="KW-1185">Reference proteome</keyword>
<dbReference type="RefSeq" id="WP_136824812.1">
    <property type="nucleotide sequence ID" value="NZ_SWBP01000001.1"/>
</dbReference>